<dbReference type="InterPro" id="IPR023696">
    <property type="entry name" value="Ureohydrolase_dom_sf"/>
</dbReference>
<reference evidence="5 6" key="1">
    <citation type="submission" date="2019-03" db="EMBL/GenBank/DDBJ databases">
        <authorList>
            <person name="Dong K."/>
        </authorList>
    </citation>
    <scope>NUCLEOTIDE SEQUENCE [LARGE SCALE GENOMIC DNA]</scope>
    <source>
        <strain evidence="6">dk512</strain>
    </source>
</reference>
<keyword evidence="3" id="KW-0464">Manganese</keyword>
<dbReference type="PANTHER" id="PTHR43782">
    <property type="entry name" value="ARGINASE"/>
    <property type="match status" value="1"/>
</dbReference>
<dbReference type="EMBL" id="CP038266">
    <property type="protein sequence ID" value="QBR90810.1"/>
    <property type="molecule type" value="Genomic_DNA"/>
</dbReference>
<evidence type="ECO:0000313" key="5">
    <source>
        <dbReference type="EMBL" id="QBR90810.1"/>
    </source>
</evidence>
<evidence type="ECO:0000256" key="2">
    <source>
        <dbReference type="ARBA" id="ARBA00022801"/>
    </source>
</evidence>
<dbReference type="SUPFAM" id="SSF52768">
    <property type="entry name" value="Arginase/deacetylase"/>
    <property type="match status" value="1"/>
</dbReference>
<accession>A0ABX5SX80</accession>
<protein>
    <submittedName>
        <fullName evidence="5">Arginase family protein</fullName>
    </submittedName>
</protein>
<dbReference type="Proteomes" id="UP000295748">
    <property type="component" value="Chromosome"/>
</dbReference>
<dbReference type="CDD" id="cd09999">
    <property type="entry name" value="Arginase-like_1"/>
    <property type="match status" value="1"/>
</dbReference>
<evidence type="ECO:0000256" key="1">
    <source>
        <dbReference type="ARBA" id="ARBA00022723"/>
    </source>
</evidence>
<evidence type="ECO:0000256" key="3">
    <source>
        <dbReference type="ARBA" id="ARBA00023211"/>
    </source>
</evidence>
<evidence type="ECO:0000313" key="6">
    <source>
        <dbReference type="Proteomes" id="UP000295748"/>
    </source>
</evidence>
<dbReference type="Gene3D" id="3.40.800.10">
    <property type="entry name" value="Ureohydrolase domain"/>
    <property type="match status" value="1"/>
</dbReference>
<comment type="similarity">
    <text evidence="4">Belongs to the arginase family.</text>
</comment>
<dbReference type="InterPro" id="IPR006035">
    <property type="entry name" value="Ureohydrolase"/>
</dbReference>
<keyword evidence="1" id="KW-0479">Metal-binding</keyword>
<evidence type="ECO:0000256" key="4">
    <source>
        <dbReference type="PROSITE-ProRule" id="PRU00742"/>
    </source>
</evidence>
<keyword evidence="6" id="KW-1185">Reference proteome</keyword>
<keyword evidence="2" id="KW-0378">Hydrolase</keyword>
<dbReference type="PROSITE" id="PS51409">
    <property type="entry name" value="ARGINASE_2"/>
    <property type="match status" value="1"/>
</dbReference>
<proteinExistence type="inferred from homology"/>
<sequence length="252" mass="25974">MAASPVLTAVLAERLAVEPIVIGERRPVEPSPWDEALVVAAPAFAELAGHFDRLFRAGASPVTALSRCAVALATLPVVVRHRPDAVVVWFDAHADLNTPQTTTTGFLGGLALSGPVGLWDSGWGAGLALTDVILVGARDLDPAEQRLVDGGSVTLVPVGSDMDDDLGRAIAGRPVYVHIDCDVLEPGTVPTDYRVPGGMTLAQLSACARAIARSEVVGVQIAELEADAADPGSSRPAGAITDALEPVLQALS</sequence>
<dbReference type="Pfam" id="PF00491">
    <property type="entry name" value="Arginase"/>
    <property type="match status" value="1"/>
</dbReference>
<organism evidence="5 6">
    <name type="scientific">Microbacterium wangchenii</name>
    <dbReference type="NCBI Taxonomy" id="2541726"/>
    <lineage>
        <taxon>Bacteria</taxon>
        <taxon>Bacillati</taxon>
        <taxon>Actinomycetota</taxon>
        <taxon>Actinomycetes</taxon>
        <taxon>Micrococcales</taxon>
        <taxon>Microbacteriaceae</taxon>
        <taxon>Microbacterium</taxon>
    </lineage>
</organism>
<name>A0ABX5SX80_9MICO</name>
<dbReference type="PANTHER" id="PTHR43782:SF3">
    <property type="entry name" value="ARGINASE"/>
    <property type="match status" value="1"/>
</dbReference>
<gene>
    <name evidence="5" type="ORF">E4K62_17195</name>
</gene>